<dbReference type="SMR" id="A0A1H5X428"/>
<dbReference type="InterPro" id="IPR036291">
    <property type="entry name" value="NAD(P)-bd_dom_sf"/>
</dbReference>
<evidence type="ECO:0000313" key="5">
    <source>
        <dbReference type="EMBL" id="SEG06534.1"/>
    </source>
</evidence>
<reference evidence="7 8" key="2">
    <citation type="submission" date="2016-10" db="EMBL/GenBank/DDBJ databases">
        <authorList>
            <person name="Varghese N."/>
            <person name="Submissions S."/>
        </authorList>
    </citation>
    <scope>NUCLEOTIDE SEQUENCE [LARGE SCALE GENOMIC DNA]</scope>
    <source>
        <strain evidence="8">ATCC 20501</strain>
        <strain evidence="6 7">CGMCC 4.3529</strain>
    </source>
</reference>
<dbReference type="InterPro" id="IPR020904">
    <property type="entry name" value="Sc_DH/Rdtase_CS"/>
</dbReference>
<dbReference type="CDD" id="cd05233">
    <property type="entry name" value="SDR_c"/>
    <property type="match status" value="1"/>
</dbReference>
<dbReference type="SMART" id="SM00822">
    <property type="entry name" value="PKS_KR"/>
    <property type="match status" value="1"/>
</dbReference>
<name>A0A1H5X428_9PSEU</name>
<evidence type="ECO:0000313" key="6">
    <source>
        <dbReference type="EMBL" id="SFD82411.1"/>
    </source>
</evidence>
<organism evidence="5 8">
    <name type="scientific">Saccharopolyspora kobensis</name>
    <dbReference type="NCBI Taxonomy" id="146035"/>
    <lineage>
        <taxon>Bacteria</taxon>
        <taxon>Bacillati</taxon>
        <taxon>Actinomycetota</taxon>
        <taxon>Actinomycetes</taxon>
        <taxon>Pseudonocardiales</taxon>
        <taxon>Pseudonocardiaceae</taxon>
        <taxon>Saccharopolyspora</taxon>
    </lineage>
</organism>
<dbReference type="Proteomes" id="UP000199690">
    <property type="component" value="Unassembled WGS sequence"/>
</dbReference>
<dbReference type="FunFam" id="3.40.50.720:FF:000084">
    <property type="entry name" value="Short-chain dehydrogenase reductase"/>
    <property type="match status" value="1"/>
</dbReference>
<proteinExistence type="inferred from homology"/>
<dbReference type="Proteomes" id="UP000236729">
    <property type="component" value="Unassembled WGS sequence"/>
</dbReference>
<dbReference type="PANTHER" id="PTHR24321:SF8">
    <property type="entry name" value="ESTRADIOL 17-BETA-DEHYDROGENASE 8-RELATED"/>
    <property type="match status" value="1"/>
</dbReference>
<dbReference type="PANTHER" id="PTHR24321">
    <property type="entry name" value="DEHYDROGENASES, SHORT CHAIN"/>
    <property type="match status" value="1"/>
</dbReference>
<dbReference type="PRINTS" id="PR00081">
    <property type="entry name" value="GDHRDH"/>
</dbReference>
<evidence type="ECO:0000256" key="3">
    <source>
        <dbReference type="ARBA" id="ARBA00023027"/>
    </source>
</evidence>
<reference evidence="5" key="1">
    <citation type="submission" date="2016-10" db="EMBL/GenBank/DDBJ databases">
        <authorList>
            <person name="de Groot N.N."/>
        </authorList>
    </citation>
    <scope>NUCLEOTIDE SEQUENCE [LARGE SCALE GENOMIC DNA]</scope>
    <source>
        <strain evidence="5">ATCC 20501</strain>
    </source>
</reference>
<dbReference type="Pfam" id="PF13561">
    <property type="entry name" value="adh_short_C2"/>
    <property type="match status" value="1"/>
</dbReference>
<evidence type="ECO:0000256" key="2">
    <source>
        <dbReference type="ARBA" id="ARBA00023002"/>
    </source>
</evidence>
<comment type="similarity">
    <text evidence="1">Belongs to the short-chain dehydrogenases/reductases (SDR) family.</text>
</comment>
<accession>A0A1I1VHF4</accession>
<accession>A0A1H5X428</accession>
<evidence type="ECO:0000259" key="4">
    <source>
        <dbReference type="SMART" id="SM00822"/>
    </source>
</evidence>
<protein>
    <submittedName>
        <fullName evidence="5">NAD(P)-dependent dehydrogenase, short-chain alcohol dehydrogenase family</fullName>
    </submittedName>
</protein>
<dbReference type="PROSITE" id="PS00061">
    <property type="entry name" value="ADH_SHORT"/>
    <property type="match status" value="1"/>
</dbReference>
<dbReference type="PRINTS" id="PR00080">
    <property type="entry name" value="SDRFAMILY"/>
</dbReference>
<dbReference type="Gene3D" id="3.40.50.720">
    <property type="entry name" value="NAD(P)-binding Rossmann-like Domain"/>
    <property type="match status" value="1"/>
</dbReference>
<evidence type="ECO:0000313" key="7">
    <source>
        <dbReference type="Proteomes" id="UP000199690"/>
    </source>
</evidence>
<keyword evidence="7" id="KW-1185">Reference proteome</keyword>
<feature type="domain" description="Ketoreductase" evidence="4">
    <location>
        <begin position="8"/>
        <end position="182"/>
    </location>
</feature>
<dbReference type="InterPro" id="IPR057326">
    <property type="entry name" value="KR_dom"/>
</dbReference>
<keyword evidence="3" id="KW-0520">NAD</keyword>
<dbReference type="RefSeq" id="WP_235863586.1">
    <property type="nucleotide sequence ID" value="NZ_FNVB01000002.1"/>
</dbReference>
<dbReference type="InterPro" id="IPR002347">
    <property type="entry name" value="SDR_fam"/>
</dbReference>
<dbReference type="GO" id="GO:0016491">
    <property type="term" value="F:oxidoreductase activity"/>
    <property type="evidence" value="ECO:0007669"/>
    <property type="project" value="UniProtKB-KW"/>
</dbReference>
<dbReference type="EMBL" id="FNVB01000002">
    <property type="protein sequence ID" value="SEG06534.1"/>
    <property type="molecule type" value="Genomic_DNA"/>
</dbReference>
<keyword evidence="2" id="KW-0560">Oxidoreductase</keyword>
<dbReference type="AlphaFoldDB" id="A0A1H5X428"/>
<gene>
    <name evidence="5" type="ORF">SAMN02982929_01397</name>
    <name evidence="6" type="ORF">SAMN05216506_106374</name>
</gene>
<evidence type="ECO:0000256" key="1">
    <source>
        <dbReference type="ARBA" id="ARBA00006484"/>
    </source>
</evidence>
<dbReference type="EMBL" id="FOME01000006">
    <property type="protein sequence ID" value="SFD82411.1"/>
    <property type="molecule type" value="Genomic_DNA"/>
</dbReference>
<evidence type="ECO:0000313" key="8">
    <source>
        <dbReference type="Proteomes" id="UP000236729"/>
    </source>
</evidence>
<dbReference type="SUPFAM" id="SSF51735">
    <property type="entry name" value="NAD(P)-binding Rossmann-fold domains"/>
    <property type="match status" value="1"/>
</dbReference>
<sequence>MAEAFDGKVVLITGGGTGIGAATAARLAAEGARVVVTGRRKQPLDEVAEATGALAVPGDSSVDAEARAVVRRTVEEFGRLDVLVVNAGGHGMSAVADTTDEDWQRSLDGNLNSAFVMCRAALPALVEAGGNIVVMSSVAGLFAGPEVAGYTVGKHALIGLTRSMARDYGPRGVRVNAICPGWVRTPMSDQEMADFAAAADLPDRESGYAAVTADLPLRRAAEPAEIAAVCRFLASGEASFITGAVIVADGGGHAVDMPTVPIGRAL</sequence>